<dbReference type="CDD" id="cd00761">
    <property type="entry name" value="Glyco_tranf_GTA_type"/>
    <property type="match status" value="1"/>
</dbReference>
<dbReference type="AlphaFoldDB" id="A0A381P1I4"/>
<feature type="non-terminal residue" evidence="2">
    <location>
        <position position="1"/>
    </location>
</feature>
<dbReference type="Pfam" id="PF00535">
    <property type="entry name" value="Glycos_transf_2"/>
    <property type="match status" value="1"/>
</dbReference>
<dbReference type="EMBL" id="UINC01000764">
    <property type="protein sequence ID" value="SUZ60762.1"/>
    <property type="molecule type" value="Genomic_DNA"/>
</dbReference>
<proteinExistence type="predicted"/>
<dbReference type="InterPro" id="IPR029044">
    <property type="entry name" value="Nucleotide-diphossugar_trans"/>
</dbReference>
<feature type="domain" description="Glycosyltransferase 2-like" evidence="1">
    <location>
        <begin position="7"/>
        <end position="159"/>
    </location>
</feature>
<accession>A0A381P1I4</accession>
<dbReference type="InterPro" id="IPR001173">
    <property type="entry name" value="Glyco_trans_2-like"/>
</dbReference>
<name>A0A381P1I4_9ZZZZ</name>
<dbReference type="SUPFAM" id="SSF53448">
    <property type="entry name" value="Nucleotide-diphospho-sugar transferases"/>
    <property type="match status" value="1"/>
</dbReference>
<dbReference type="PANTHER" id="PTHR43685">
    <property type="entry name" value="GLYCOSYLTRANSFERASE"/>
    <property type="match status" value="1"/>
</dbReference>
<dbReference type="Gene3D" id="3.90.550.10">
    <property type="entry name" value="Spore Coat Polysaccharide Biosynthesis Protein SpsA, Chain A"/>
    <property type="match status" value="1"/>
</dbReference>
<evidence type="ECO:0000259" key="1">
    <source>
        <dbReference type="Pfam" id="PF00535"/>
    </source>
</evidence>
<reference evidence="2" key="1">
    <citation type="submission" date="2018-05" db="EMBL/GenBank/DDBJ databases">
        <authorList>
            <person name="Lanie J.A."/>
            <person name="Ng W.-L."/>
            <person name="Kazmierczak K.M."/>
            <person name="Andrzejewski T.M."/>
            <person name="Davidsen T.M."/>
            <person name="Wayne K.J."/>
            <person name="Tettelin H."/>
            <person name="Glass J.I."/>
            <person name="Rusch D."/>
            <person name="Podicherti R."/>
            <person name="Tsui H.-C.T."/>
            <person name="Winkler M.E."/>
        </authorList>
    </citation>
    <scope>NUCLEOTIDE SEQUENCE</scope>
</reference>
<gene>
    <name evidence="2" type="ORF">METZ01_LOCUS13616</name>
</gene>
<dbReference type="InterPro" id="IPR050834">
    <property type="entry name" value="Glycosyltransf_2"/>
</dbReference>
<dbReference type="PANTHER" id="PTHR43685:SF2">
    <property type="entry name" value="GLYCOSYLTRANSFERASE 2-LIKE DOMAIN-CONTAINING PROTEIN"/>
    <property type="match status" value="1"/>
</dbReference>
<sequence>VTFPLVSICVPTIGRVEYLSAALKSLREQTYENYEVIVLDNASGPEAQSVITGFVANNSNARILRVNERVPMFENFNRGIRAAVGEYVVFFHDDDHYDPRFLDAHVAVLEANPQAAFAGSNWNMIDGEGRLTVRRRLIKKTGTWSGRNFIERLVRRGRSELATPALVFRREVVKASGFDERCPIHWGDFTILMRIAEQWDVAVVAESLFSWRSHEQNSSRMAFSQSIPLRTSVLRDYCSEYALRHPEDLEFINRLISLVDRGHSRGLLWGWLVASNDAESRMCRRLLEEASCPMTVGLLRLLESVGLTVTSRRSLVPAARHVIDLIGI</sequence>
<organism evidence="2">
    <name type="scientific">marine metagenome</name>
    <dbReference type="NCBI Taxonomy" id="408172"/>
    <lineage>
        <taxon>unclassified sequences</taxon>
        <taxon>metagenomes</taxon>
        <taxon>ecological metagenomes</taxon>
    </lineage>
</organism>
<evidence type="ECO:0000313" key="2">
    <source>
        <dbReference type="EMBL" id="SUZ60762.1"/>
    </source>
</evidence>
<protein>
    <recommendedName>
        <fullName evidence="1">Glycosyltransferase 2-like domain-containing protein</fullName>
    </recommendedName>
</protein>